<gene>
    <name evidence="1" type="ORF">NP233_g11234</name>
</gene>
<evidence type="ECO:0000313" key="2">
    <source>
        <dbReference type="Proteomes" id="UP001213000"/>
    </source>
</evidence>
<proteinExistence type="predicted"/>
<dbReference type="EMBL" id="JANIEX010001296">
    <property type="protein sequence ID" value="KAJ3559566.1"/>
    <property type="molecule type" value="Genomic_DNA"/>
</dbReference>
<protein>
    <submittedName>
        <fullName evidence="1">Uncharacterized protein</fullName>
    </submittedName>
</protein>
<reference evidence="1" key="1">
    <citation type="submission" date="2022-07" db="EMBL/GenBank/DDBJ databases">
        <title>Genome Sequence of Leucocoprinus birnbaumii.</title>
        <authorList>
            <person name="Buettner E."/>
        </authorList>
    </citation>
    <scope>NUCLEOTIDE SEQUENCE</scope>
    <source>
        <strain evidence="1">VT141</strain>
    </source>
</reference>
<sequence>MPLQTGYYTIAIYSDDRPEVGSDLKGAGSTYPVVIYGGHRAWYIQEPDDPASDTYIVALSPYRPDLKVACTKGENNTVVIRAGQPLQKWRLELVGPFDDRYSIQVPDSGPFPLAWRFDASGGSTAITLEPIEFVDWEHTFIIRPL</sequence>
<evidence type="ECO:0000313" key="1">
    <source>
        <dbReference type="EMBL" id="KAJ3559566.1"/>
    </source>
</evidence>
<comment type="caution">
    <text evidence="1">The sequence shown here is derived from an EMBL/GenBank/DDBJ whole genome shotgun (WGS) entry which is preliminary data.</text>
</comment>
<organism evidence="1 2">
    <name type="scientific">Leucocoprinus birnbaumii</name>
    <dbReference type="NCBI Taxonomy" id="56174"/>
    <lineage>
        <taxon>Eukaryota</taxon>
        <taxon>Fungi</taxon>
        <taxon>Dikarya</taxon>
        <taxon>Basidiomycota</taxon>
        <taxon>Agaricomycotina</taxon>
        <taxon>Agaricomycetes</taxon>
        <taxon>Agaricomycetidae</taxon>
        <taxon>Agaricales</taxon>
        <taxon>Agaricineae</taxon>
        <taxon>Agaricaceae</taxon>
        <taxon>Leucocoprinus</taxon>
    </lineage>
</organism>
<keyword evidence="2" id="KW-1185">Reference proteome</keyword>
<dbReference type="AlphaFoldDB" id="A0AAD5VMW2"/>
<accession>A0AAD5VMW2</accession>
<dbReference type="Proteomes" id="UP001213000">
    <property type="component" value="Unassembled WGS sequence"/>
</dbReference>
<name>A0AAD5VMW2_9AGAR</name>